<dbReference type="SUPFAM" id="SSF46785">
    <property type="entry name" value="Winged helix' DNA-binding domain"/>
    <property type="match status" value="1"/>
</dbReference>
<dbReference type="InterPro" id="IPR005116">
    <property type="entry name" value="Transp-assoc_OB_typ1"/>
</dbReference>
<dbReference type="PANTHER" id="PTHR30432:SF1">
    <property type="entry name" value="DNA-BINDING TRANSCRIPTIONAL DUAL REGULATOR MODE"/>
    <property type="match status" value="1"/>
</dbReference>
<feature type="domain" description="Mop" evidence="7">
    <location>
        <begin position="192"/>
        <end position="258"/>
    </location>
</feature>
<organism evidence="8 9">
    <name type="scientific">Pelovirga terrestris</name>
    <dbReference type="NCBI Taxonomy" id="2771352"/>
    <lineage>
        <taxon>Bacteria</taxon>
        <taxon>Pseudomonadati</taxon>
        <taxon>Thermodesulfobacteriota</taxon>
        <taxon>Desulfuromonadia</taxon>
        <taxon>Geobacterales</taxon>
        <taxon>Geobacteraceae</taxon>
        <taxon>Pelovirga</taxon>
    </lineage>
</organism>
<feature type="region of interest" description="Required for dimer formation and molybdate binding" evidence="6">
    <location>
        <begin position="122"/>
        <end position="130"/>
    </location>
</feature>
<gene>
    <name evidence="8" type="ORF">ICT70_03510</name>
</gene>
<dbReference type="InterPro" id="IPR016462">
    <property type="entry name" value="ModE"/>
</dbReference>
<dbReference type="GO" id="GO:0003700">
    <property type="term" value="F:DNA-binding transcription factor activity"/>
    <property type="evidence" value="ECO:0007669"/>
    <property type="project" value="InterPro"/>
</dbReference>
<dbReference type="InterPro" id="IPR008995">
    <property type="entry name" value="Mo/tungstate-bd_C_term_dom"/>
</dbReference>
<evidence type="ECO:0000256" key="6">
    <source>
        <dbReference type="PIRSR" id="PIRSR005763-1"/>
    </source>
</evidence>
<dbReference type="PIRSF" id="PIRSF005763">
    <property type="entry name" value="Txn_reg_ModE"/>
    <property type="match status" value="1"/>
</dbReference>
<dbReference type="Gene3D" id="2.40.50.100">
    <property type="match status" value="2"/>
</dbReference>
<keyword evidence="9" id="KW-1185">Reference proteome</keyword>
<evidence type="ECO:0000256" key="5">
    <source>
        <dbReference type="PIRNR" id="PIRNR005763"/>
    </source>
</evidence>
<dbReference type="InterPro" id="IPR036388">
    <property type="entry name" value="WH-like_DNA-bd_sf"/>
</dbReference>
<dbReference type="InterPro" id="IPR051815">
    <property type="entry name" value="Molybdate_resp_trans_reg"/>
</dbReference>
<feature type="domain" description="Mop" evidence="7">
    <location>
        <begin position="121"/>
        <end position="187"/>
    </location>
</feature>
<proteinExistence type="inferred from homology"/>
<dbReference type="Proteomes" id="UP000632828">
    <property type="component" value="Unassembled WGS sequence"/>
</dbReference>
<dbReference type="InterPro" id="IPR004606">
    <property type="entry name" value="Mop_domain"/>
</dbReference>
<comment type="caution">
    <text evidence="8">The sequence shown here is derived from an EMBL/GenBank/DDBJ whole genome shotgun (WGS) entry which is preliminary data.</text>
</comment>
<dbReference type="RefSeq" id="WP_191154005.1">
    <property type="nucleotide sequence ID" value="NZ_JACWUN010000003.1"/>
</dbReference>
<evidence type="ECO:0000313" key="9">
    <source>
        <dbReference type="Proteomes" id="UP000632828"/>
    </source>
</evidence>
<dbReference type="GO" id="GO:0030151">
    <property type="term" value="F:molybdenum ion binding"/>
    <property type="evidence" value="ECO:0007669"/>
    <property type="project" value="UniProtKB-UniRule"/>
</dbReference>
<name>A0A8J6QPW5_9BACT</name>
<dbReference type="PANTHER" id="PTHR30432">
    <property type="entry name" value="TRANSCRIPTIONAL REGULATOR MODE"/>
    <property type="match status" value="1"/>
</dbReference>
<dbReference type="InterPro" id="IPR000847">
    <property type="entry name" value="LysR_HTH_N"/>
</dbReference>
<dbReference type="SUPFAM" id="SSF50331">
    <property type="entry name" value="MOP-like"/>
    <property type="match status" value="2"/>
</dbReference>
<dbReference type="EMBL" id="JACWUN010000003">
    <property type="protein sequence ID" value="MBD1399730.1"/>
    <property type="molecule type" value="Genomic_DNA"/>
</dbReference>
<protein>
    <submittedName>
        <fullName evidence="8">TOBE domain-containing protein</fullName>
    </submittedName>
</protein>
<keyword evidence="3 5" id="KW-0500">Molybdenum</keyword>
<evidence type="ECO:0000256" key="1">
    <source>
        <dbReference type="ARBA" id="ARBA00008110"/>
    </source>
</evidence>
<dbReference type="Pfam" id="PF00126">
    <property type="entry name" value="HTH_1"/>
    <property type="match status" value="1"/>
</dbReference>
<evidence type="ECO:0000256" key="2">
    <source>
        <dbReference type="ARBA" id="ARBA00022448"/>
    </source>
</evidence>
<dbReference type="Pfam" id="PF03459">
    <property type="entry name" value="TOBE"/>
    <property type="match status" value="2"/>
</dbReference>
<evidence type="ECO:0000259" key="7">
    <source>
        <dbReference type="PROSITE" id="PS51866"/>
    </source>
</evidence>
<dbReference type="PROSITE" id="PS51866">
    <property type="entry name" value="MOP"/>
    <property type="match status" value="2"/>
</dbReference>
<sequence>MRVSGNLLLGSHQQLNEKRIELLRRIDQLGSLSAAAKAVGLSYKGAWDAIDAINNLSDQELVCRVSGGRGGGGSTLTTEGKKILQMYDLFADAHERFMEDLSRHSENPQDAYIFLRRMSMKTSARNQFGGEIISIRHGSVNDEVTLKLGGGDEITAIITRDSVKNMELSVGKKAYALIKASSVILADEKPHGISARNILSGTIERIVLGGVNAEVILALPGQTRLAAVVTRESISNLELREGAHAWAFFKASSVILGV</sequence>
<evidence type="ECO:0000313" key="8">
    <source>
        <dbReference type="EMBL" id="MBD1399730.1"/>
    </source>
</evidence>
<comment type="similarity">
    <text evidence="1 5">Belongs to the ModE family.</text>
</comment>
<accession>A0A8J6QPW5</accession>
<reference evidence="8" key="1">
    <citation type="submission" date="2020-09" db="EMBL/GenBank/DDBJ databases">
        <title>Pelobacter alkaliphilus sp. nov., a novel anaerobic arsenate-reducing bacterium from terrestrial mud volcano.</title>
        <authorList>
            <person name="Khomyakova M.A."/>
            <person name="Merkel A.Y."/>
            <person name="Slobodkin A.I."/>
        </authorList>
    </citation>
    <scope>NUCLEOTIDE SEQUENCE</scope>
    <source>
        <strain evidence="8">M08fum</strain>
    </source>
</reference>
<evidence type="ECO:0000256" key="4">
    <source>
        <dbReference type="ARBA" id="ARBA00022737"/>
    </source>
</evidence>
<dbReference type="Gene3D" id="1.10.10.10">
    <property type="entry name" value="Winged helix-like DNA-binding domain superfamily/Winged helix DNA-binding domain"/>
    <property type="match status" value="1"/>
</dbReference>
<evidence type="ECO:0000256" key="3">
    <source>
        <dbReference type="ARBA" id="ARBA00022505"/>
    </source>
</evidence>
<dbReference type="AlphaFoldDB" id="A0A8J6QPW5"/>
<keyword evidence="4" id="KW-0677">Repeat</keyword>
<dbReference type="GO" id="GO:0015689">
    <property type="term" value="P:molybdate ion transport"/>
    <property type="evidence" value="ECO:0007669"/>
    <property type="project" value="UniProtKB-UniRule"/>
</dbReference>
<dbReference type="InterPro" id="IPR036390">
    <property type="entry name" value="WH_DNA-bd_sf"/>
</dbReference>
<keyword evidence="2 5" id="KW-0813">Transport</keyword>
<dbReference type="NCBIfam" id="TIGR00638">
    <property type="entry name" value="Mop"/>
    <property type="match status" value="2"/>
</dbReference>